<proteinExistence type="predicted"/>
<feature type="region of interest" description="Disordered" evidence="1">
    <location>
        <begin position="86"/>
        <end position="144"/>
    </location>
</feature>
<dbReference type="EMBL" id="JANPWB010000005">
    <property type="protein sequence ID" value="KAJ1187812.1"/>
    <property type="molecule type" value="Genomic_DNA"/>
</dbReference>
<name>A0AAV7UFW5_PLEWA</name>
<feature type="region of interest" description="Disordered" evidence="1">
    <location>
        <begin position="1"/>
        <end position="36"/>
    </location>
</feature>
<sequence>MPAWRSSEGAPVPPENRCPASGLPVSRAQMSNPMPKCRCDQGVKRALCGALRDEAQLGREPRRPRSPSAAVVLQVARCRVLRELQRCHSNPASGKGPLAGAPPRRNPRGASPTALRQLLAPSGSPQSRAARQRSGGGAVARPRTVVSPAVGVGSEGRQLLLRF</sequence>
<reference evidence="2" key="1">
    <citation type="journal article" date="2022" name="bioRxiv">
        <title>Sequencing and chromosome-scale assembly of the giantPleurodeles waltlgenome.</title>
        <authorList>
            <person name="Brown T."/>
            <person name="Elewa A."/>
            <person name="Iarovenko S."/>
            <person name="Subramanian E."/>
            <person name="Araus A.J."/>
            <person name="Petzold A."/>
            <person name="Susuki M."/>
            <person name="Suzuki K.-i.T."/>
            <person name="Hayashi T."/>
            <person name="Toyoda A."/>
            <person name="Oliveira C."/>
            <person name="Osipova E."/>
            <person name="Leigh N.D."/>
            <person name="Simon A."/>
            <person name="Yun M.H."/>
        </authorList>
    </citation>
    <scope>NUCLEOTIDE SEQUENCE</scope>
    <source>
        <strain evidence="2">20211129_DDA</strain>
        <tissue evidence="2">Liver</tissue>
    </source>
</reference>
<keyword evidence="3" id="KW-1185">Reference proteome</keyword>
<evidence type="ECO:0000256" key="1">
    <source>
        <dbReference type="SAM" id="MobiDB-lite"/>
    </source>
</evidence>
<comment type="caution">
    <text evidence="2">The sequence shown here is derived from an EMBL/GenBank/DDBJ whole genome shotgun (WGS) entry which is preliminary data.</text>
</comment>
<dbReference type="Proteomes" id="UP001066276">
    <property type="component" value="Chromosome 3_1"/>
</dbReference>
<evidence type="ECO:0000313" key="3">
    <source>
        <dbReference type="Proteomes" id="UP001066276"/>
    </source>
</evidence>
<protein>
    <submittedName>
        <fullName evidence="2">Uncharacterized protein</fullName>
    </submittedName>
</protein>
<dbReference type="AlphaFoldDB" id="A0AAV7UFW5"/>
<organism evidence="2 3">
    <name type="scientific">Pleurodeles waltl</name>
    <name type="common">Iberian ribbed newt</name>
    <dbReference type="NCBI Taxonomy" id="8319"/>
    <lineage>
        <taxon>Eukaryota</taxon>
        <taxon>Metazoa</taxon>
        <taxon>Chordata</taxon>
        <taxon>Craniata</taxon>
        <taxon>Vertebrata</taxon>
        <taxon>Euteleostomi</taxon>
        <taxon>Amphibia</taxon>
        <taxon>Batrachia</taxon>
        <taxon>Caudata</taxon>
        <taxon>Salamandroidea</taxon>
        <taxon>Salamandridae</taxon>
        <taxon>Pleurodelinae</taxon>
        <taxon>Pleurodeles</taxon>
    </lineage>
</organism>
<evidence type="ECO:0000313" key="2">
    <source>
        <dbReference type="EMBL" id="KAJ1187812.1"/>
    </source>
</evidence>
<gene>
    <name evidence="2" type="ORF">NDU88_004582</name>
</gene>
<accession>A0AAV7UFW5</accession>